<protein>
    <submittedName>
        <fullName evidence="8">Ninjurin-1</fullName>
    </submittedName>
</protein>
<proteinExistence type="inferred from homology"/>
<evidence type="ECO:0000256" key="7">
    <source>
        <dbReference type="SAM" id="Phobius"/>
    </source>
</evidence>
<dbReference type="InParanoid" id="A0A067R0W6"/>
<accession>A0A067R0W6</accession>
<dbReference type="InterPro" id="IPR007007">
    <property type="entry name" value="Ninjurin"/>
</dbReference>
<dbReference type="GO" id="GO:0016020">
    <property type="term" value="C:membrane"/>
    <property type="evidence" value="ECO:0007669"/>
    <property type="project" value="UniProtKB-SubCell"/>
</dbReference>
<evidence type="ECO:0000256" key="3">
    <source>
        <dbReference type="ARBA" id="ARBA00022692"/>
    </source>
</evidence>
<comment type="subcellular location">
    <subcellularLocation>
        <location evidence="1">Membrane</location>
        <topology evidence="1">Multi-pass membrane protein</topology>
    </subcellularLocation>
</comment>
<keyword evidence="6 7" id="KW-0472">Membrane</keyword>
<gene>
    <name evidence="8" type="ORF">L798_10588</name>
</gene>
<dbReference type="PANTHER" id="PTHR12316:SF1">
    <property type="entry name" value="NINJURIN-B"/>
    <property type="match status" value="1"/>
</dbReference>
<evidence type="ECO:0000256" key="1">
    <source>
        <dbReference type="ARBA" id="ARBA00004141"/>
    </source>
</evidence>
<name>A0A067R0W6_ZOONE</name>
<keyword evidence="9" id="KW-1185">Reference proteome</keyword>
<dbReference type="GO" id="GO:0042246">
    <property type="term" value="P:tissue regeneration"/>
    <property type="evidence" value="ECO:0007669"/>
    <property type="project" value="InterPro"/>
</dbReference>
<evidence type="ECO:0000256" key="4">
    <source>
        <dbReference type="ARBA" id="ARBA00022889"/>
    </source>
</evidence>
<evidence type="ECO:0000313" key="8">
    <source>
        <dbReference type="EMBL" id="KDR15522.1"/>
    </source>
</evidence>
<dbReference type="eggNOG" id="ENOG502S28A">
    <property type="taxonomic scope" value="Eukaryota"/>
</dbReference>
<feature type="transmembrane region" description="Helical" evidence="7">
    <location>
        <begin position="133"/>
        <end position="153"/>
    </location>
</feature>
<organism evidence="8 9">
    <name type="scientific">Zootermopsis nevadensis</name>
    <name type="common">Dampwood termite</name>
    <dbReference type="NCBI Taxonomy" id="136037"/>
    <lineage>
        <taxon>Eukaryota</taxon>
        <taxon>Metazoa</taxon>
        <taxon>Ecdysozoa</taxon>
        <taxon>Arthropoda</taxon>
        <taxon>Hexapoda</taxon>
        <taxon>Insecta</taxon>
        <taxon>Pterygota</taxon>
        <taxon>Neoptera</taxon>
        <taxon>Polyneoptera</taxon>
        <taxon>Dictyoptera</taxon>
        <taxon>Blattodea</taxon>
        <taxon>Blattoidea</taxon>
        <taxon>Termitoidae</taxon>
        <taxon>Termopsidae</taxon>
        <taxon>Zootermopsis</taxon>
    </lineage>
</organism>
<evidence type="ECO:0000256" key="2">
    <source>
        <dbReference type="ARBA" id="ARBA00008141"/>
    </source>
</evidence>
<dbReference type="OrthoDB" id="6114058at2759"/>
<dbReference type="AlphaFoldDB" id="A0A067R0W6"/>
<comment type="similarity">
    <text evidence="2">Belongs to the ninjurin family.</text>
</comment>
<dbReference type="EMBL" id="KK852822">
    <property type="protein sequence ID" value="KDR15522.1"/>
    <property type="molecule type" value="Genomic_DNA"/>
</dbReference>
<sequence length="160" mass="17481">MEESKPNGPIVTSETAKEITEPEDIYLGADGPEEVAVGVNGKKFKLLSPANTYAAKKTVAQGMMDIALITANANQLRYILEFGDHNTVFYTITVLIVISIFLQVAVGVCLIFKGRYDMAGDSKHRQANRLNNYVVMGVFLVTIINVFVATFTISGKKEST</sequence>
<feature type="transmembrane region" description="Helical" evidence="7">
    <location>
        <begin position="88"/>
        <end position="112"/>
    </location>
</feature>
<keyword evidence="5 7" id="KW-1133">Transmembrane helix</keyword>
<dbReference type="GO" id="GO:0007155">
    <property type="term" value="P:cell adhesion"/>
    <property type="evidence" value="ECO:0007669"/>
    <property type="project" value="UniProtKB-KW"/>
</dbReference>
<dbReference type="OMA" id="ESCVMAF"/>
<dbReference type="PANTHER" id="PTHR12316">
    <property type="entry name" value="NINJURIN-RELATED"/>
    <property type="match status" value="1"/>
</dbReference>
<keyword evidence="4" id="KW-0130">Cell adhesion</keyword>
<evidence type="ECO:0000256" key="5">
    <source>
        <dbReference type="ARBA" id="ARBA00022989"/>
    </source>
</evidence>
<keyword evidence="3 7" id="KW-0812">Transmembrane</keyword>
<dbReference type="Proteomes" id="UP000027135">
    <property type="component" value="Unassembled WGS sequence"/>
</dbReference>
<dbReference type="Pfam" id="PF04923">
    <property type="entry name" value="Ninjurin"/>
    <property type="match status" value="1"/>
</dbReference>
<evidence type="ECO:0000313" key="9">
    <source>
        <dbReference type="Proteomes" id="UP000027135"/>
    </source>
</evidence>
<evidence type="ECO:0000256" key="6">
    <source>
        <dbReference type="ARBA" id="ARBA00023136"/>
    </source>
</evidence>
<reference evidence="8 9" key="1">
    <citation type="journal article" date="2014" name="Nat. Commun.">
        <title>Molecular traces of alternative social organization in a termite genome.</title>
        <authorList>
            <person name="Terrapon N."/>
            <person name="Li C."/>
            <person name="Robertson H.M."/>
            <person name="Ji L."/>
            <person name="Meng X."/>
            <person name="Booth W."/>
            <person name="Chen Z."/>
            <person name="Childers C.P."/>
            <person name="Glastad K.M."/>
            <person name="Gokhale K."/>
            <person name="Gowin J."/>
            <person name="Gronenberg W."/>
            <person name="Hermansen R.A."/>
            <person name="Hu H."/>
            <person name="Hunt B.G."/>
            <person name="Huylmans A.K."/>
            <person name="Khalil S.M."/>
            <person name="Mitchell R.D."/>
            <person name="Munoz-Torres M.C."/>
            <person name="Mustard J.A."/>
            <person name="Pan H."/>
            <person name="Reese J.T."/>
            <person name="Scharf M.E."/>
            <person name="Sun F."/>
            <person name="Vogel H."/>
            <person name="Xiao J."/>
            <person name="Yang W."/>
            <person name="Yang Z."/>
            <person name="Yang Z."/>
            <person name="Zhou J."/>
            <person name="Zhu J."/>
            <person name="Brent C.S."/>
            <person name="Elsik C.G."/>
            <person name="Goodisman M.A."/>
            <person name="Liberles D.A."/>
            <person name="Roe R.M."/>
            <person name="Vargo E.L."/>
            <person name="Vilcinskas A."/>
            <person name="Wang J."/>
            <person name="Bornberg-Bauer E."/>
            <person name="Korb J."/>
            <person name="Zhang G."/>
            <person name="Liebig J."/>
        </authorList>
    </citation>
    <scope>NUCLEOTIDE SEQUENCE [LARGE SCALE GENOMIC DNA]</scope>
    <source>
        <tissue evidence="8">Whole organism</tissue>
    </source>
</reference>